<evidence type="ECO:0000256" key="2">
    <source>
        <dbReference type="ARBA" id="ARBA00022801"/>
    </source>
</evidence>
<keyword evidence="2" id="KW-0378">Hydrolase</keyword>
<dbReference type="PROSITE" id="PS51194">
    <property type="entry name" value="HELICASE_CTER"/>
    <property type="match status" value="1"/>
</dbReference>
<gene>
    <name evidence="8" type="ORF">ZT3D7_G2344</name>
</gene>
<dbReference type="GO" id="GO:0004386">
    <property type="term" value="F:helicase activity"/>
    <property type="evidence" value="ECO:0007669"/>
    <property type="project" value="UniProtKB-KW"/>
</dbReference>
<evidence type="ECO:0000256" key="5">
    <source>
        <dbReference type="SAM" id="MobiDB-lite"/>
    </source>
</evidence>
<dbReference type="Proteomes" id="UP000215127">
    <property type="component" value="Chromosome 2"/>
</dbReference>
<dbReference type="Pfam" id="PF00271">
    <property type="entry name" value="Helicase_C"/>
    <property type="match status" value="1"/>
</dbReference>
<keyword evidence="1" id="KW-0547">Nucleotide-binding</keyword>
<proteinExistence type="predicted"/>
<dbReference type="GO" id="GO:0008094">
    <property type="term" value="F:ATP-dependent activity, acting on DNA"/>
    <property type="evidence" value="ECO:0007669"/>
    <property type="project" value="TreeGrafter"/>
</dbReference>
<accession>A0A1X7RJL9</accession>
<dbReference type="GO" id="GO:0005634">
    <property type="term" value="C:nucleus"/>
    <property type="evidence" value="ECO:0007669"/>
    <property type="project" value="TreeGrafter"/>
</dbReference>
<reference evidence="8 9" key="1">
    <citation type="submission" date="2016-06" db="EMBL/GenBank/DDBJ databases">
        <authorList>
            <person name="Kjaerup R.B."/>
            <person name="Dalgaard T.S."/>
            <person name="Juul-Madsen H.R."/>
        </authorList>
    </citation>
    <scope>NUCLEOTIDE SEQUENCE [LARGE SCALE GENOMIC DNA]</scope>
</reference>
<evidence type="ECO:0000313" key="8">
    <source>
        <dbReference type="EMBL" id="SMQ47197.1"/>
    </source>
</evidence>
<dbReference type="Gene3D" id="3.40.50.10810">
    <property type="entry name" value="Tandem AAA-ATPase domain"/>
    <property type="match status" value="1"/>
</dbReference>
<dbReference type="InterPro" id="IPR000330">
    <property type="entry name" value="SNF2_N"/>
</dbReference>
<protein>
    <recommendedName>
        <fullName evidence="10">Helicase C-terminal domain-containing protein</fullName>
    </recommendedName>
</protein>
<dbReference type="InterPro" id="IPR001650">
    <property type="entry name" value="Helicase_C-like"/>
</dbReference>
<dbReference type="STRING" id="1276538.A0A1X7RJL9"/>
<dbReference type="PANTHER" id="PTHR45626:SF17">
    <property type="entry name" value="HELICASE-LIKE TRANSCRIPTION FACTOR"/>
    <property type="match status" value="1"/>
</dbReference>
<feature type="compositionally biased region" description="Basic and acidic residues" evidence="5">
    <location>
        <begin position="136"/>
        <end position="145"/>
    </location>
</feature>
<feature type="region of interest" description="Disordered" evidence="5">
    <location>
        <begin position="108"/>
        <end position="201"/>
    </location>
</feature>
<dbReference type="PROSITE" id="PS51192">
    <property type="entry name" value="HELICASE_ATP_BIND_1"/>
    <property type="match status" value="1"/>
</dbReference>
<dbReference type="InterPro" id="IPR050628">
    <property type="entry name" value="SNF2_RAD54_helicase_TF"/>
</dbReference>
<keyword evidence="9" id="KW-1185">Reference proteome</keyword>
<dbReference type="GO" id="GO:0005524">
    <property type="term" value="F:ATP binding"/>
    <property type="evidence" value="ECO:0007669"/>
    <property type="project" value="UniProtKB-KW"/>
</dbReference>
<evidence type="ECO:0000256" key="4">
    <source>
        <dbReference type="ARBA" id="ARBA00022840"/>
    </source>
</evidence>
<dbReference type="SMART" id="SM00487">
    <property type="entry name" value="DEXDc"/>
    <property type="match status" value="1"/>
</dbReference>
<organism evidence="8 9">
    <name type="scientific">Zymoseptoria tritici (strain ST99CH_3D7)</name>
    <dbReference type="NCBI Taxonomy" id="1276538"/>
    <lineage>
        <taxon>Eukaryota</taxon>
        <taxon>Fungi</taxon>
        <taxon>Dikarya</taxon>
        <taxon>Ascomycota</taxon>
        <taxon>Pezizomycotina</taxon>
        <taxon>Dothideomycetes</taxon>
        <taxon>Dothideomycetidae</taxon>
        <taxon>Mycosphaerellales</taxon>
        <taxon>Mycosphaerellaceae</taxon>
        <taxon>Zymoseptoria</taxon>
    </lineage>
</organism>
<dbReference type="InterPro" id="IPR038718">
    <property type="entry name" value="SNF2-like_sf"/>
</dbReference>
<dbReference type="SMART" id="SM00490">
    <property type="entry name" value="HELICc"/>
    <property type="match status" value="1"/>
</dbReference>
<dbReference type="InterPro" id="IPR014001">
    <property type="entry name" value="Helicase_ATP-bd"/>
</dbReference>
<dbReference type="InterPro" id="IPR049730">
    <property type="entry name" value="SNF2/RAD54-like_C"/>
</dbReference>
<feature type="domain" description="Helicase C-terminal" evidence="7">
    <location>
        <begin position="689"/>
        <end position="872"/>
    </location>
</feature>
<sequence>MQPRSKAPRTMASRTLQAARALVQPLPLAQPTIFGEDSPSAKALIEGHVVSGWLDSLESNALIYQNEQECLEAGTLYDGPARGDFREYVATPDNPDLRAYIRKLERQAEKAEREAETEAQRAHEDELSLTQAARFPSDEERHDNDATDQQSEEEEEKKEDEEDEEEDEEDEEEEEEETRQPARNAGQGATPAGGNEPLKDAKPEKKELIELTFEMDQALRRHLLKARPLIRAGIENAESNDRSGPYALPPNKPVEGFRDVEFRLTAMQRDGVGRYKRNVELYGAALIADEMGLGKTAITVVHIQLEVNAARQRGDFPLYAVIVPKGLVSNWLKELNRSKTLRFCDFSTKRHMSVADLHTQYDVLVIPSGLLSGAYSNILEQYVYRHAVREGHKERLDNLLSRQPVPLTFEDRGHLDYVLFGCEFAEVIIDEAQSIKNGKTMLARAMRSMKAKARVAITGTPLQNVVKEFGAMLLFLNIEPFGDPATFTAAFTRKRTTGNLNPDTKQTAMHNDAILCAIRSAVTIRRTKVQLFDGESMMEIPDFKIEVCRVNLSPKNVLFQAKTRDLWDEEWLAKLEQQEQERIEDEREPESDEDILPQRDHSEVLIDILDARRNVIHEELVKADYDGLEGVDNEDGEPSAKRAKLNNKQKTALSKDMEKWTEHRRTFLAPFQADPDAWESDRTVAVVELIEKRLAHHAEEASKHPTVAAKNRHLATHKVLVFCEFLSALDLVELGLKSKGIKSMRYDGTIPPKRRDEVRRQFEEEGKDFECDDNVRPDDIKVLLITTKAGNEGINLVHACDVVLVSSHWNPAVEDQEIGRAFRKGQLGVVTVFRFYSHDSIERRMQKKQHTKRKDVARVLDDAYVLNFQKEIQFADEEQFLEMVGYKRCVAAVERGDLKV</sequence>
<dbReference type="AlphaFoldDB" id="A0A1X7RJL9"/>
<evidence type="ECO:0000256" key="3">
    <source>
        <dbReference type="ARBA" id="ARBA00022806"/>
    </source>
</evidence>
<dbReference type="GO" id="GO:0016787">
    <property type="term" value="F:hydrolase activity"/>
    <property type="evidence" value="ECO:0007669"/>
    <property type="project" value="UniProtKB-KW"/>
</dbReference>
<evidence type="ECO:0000256" key="1">
    <source>
        <dbReference type="ARBA" id="ARBA00022741"/>
    </source>
</evidence>
<evidence type="ECO:0008006" key="10">
    <source>
        <dbReference type="Google" id="ProtNLM"/>
    </source>
</evidence>
<dbReference type="PANTHER" id="PTHR45626">
    <property type="entry name" value="TRANSCRIPTION TERMINATION FACTOR 2-RELATED"/>
    <property type="match status" value="1"/>
</dbReference>
<name>A0A1X7RJL9_ZYMT9</name>
<dbReference type="Pfam" id="PF00176">
    <property type="entry name" value="SNF2-rel_dom"/>
    <property type="match status" value="1"/>
</dbReference>
<evidence type="ECO:0000259" key="6">
    <source>
        <dbReference type="PROSITE" id="PS51192"/>
    </source>
</evidence>
<dbReference type="EMBL" id="LT853693">
    <property type="protein sequence ID" value="SMQ47197.1"/>
    <property type="molecule type" value="Genomic_DNA"/>
</dbReference>
<keyword evidence="4" id="KW-0067">ATP-binding</keyword>
<evidence type="ECO:0000259" key="7">
    <source>
        <dbReference type="PROSITE" id="PS51194"/>
    </source>
</evidence>
<dbReference type="Gene3D" id="3.40.50.300">
    <property type="entry name" value="P-loop containing nucleotide triphosphate hydrolases"/>
    <property type="match status" value="1"/>
</dbReference>
<evidence type="ECO:0000313" key="9">
    <source>
        <dbReference type="Proteomes" id="UP000215127"/>
    </source>
</evidence>
<feature type="region of interest" description="Disordered" evidence="5">
    <location>
        <begin position="631"/>
        <end position="656"/>
    </location>
</feature>
<feature type="compositionally biased region" description="Basic and acidic residues" evidence="5">
    <location>
        <begin position="108"/>
        <end position="126"/>
    </location>
</feature>
<keyword evidence="3" id="KW-0347">Helicase</keyword>
<feature type="domain" description="Helicase ATP-binding" evidence="6">
    <location>
        <begin position="276"/>
        <end position="479"/>
    </location>
</feature>
<dbReference type="CDD" id="cd18793">
    <property type="entry name" value="SF2_C_SNF"/>
    <property type="match status" value="1"/>
</dbReference>
<dbReference type="SUPFAM" id="SSF52540">
    <property type="entry name" value="P-loop containing nucleoside triphosphate hydrolases"/>
    <property type="match status" value="2"/>
</dbReference>
<dbReference type="InterPro" id="IPR027417">
    <property type="entry name" value="P-loop_NTPase"/>
</dbReference>
<feature type="compositionally biased region" description="Acidic residues" evidence="5">
    <location>
        <begin position="150"/>
        <end position="177"/>
    </location>
</feature>
<dbReference type="GO" id="GO:0006281">
    <property type="term" value="P:DNA repair"/>
    <property type="evidence" value="ECO:0007669"/>
    <property type="project" value="TreeGrafter"/>
</dbReference>